<dbReference type="PANTHER" id="PTHR11941:SF54">
    <property type="entry name" value="ENOYL-COA HYDRATASE, MITOCHONDRIAL"/>
    <property type="match status" value="1"/>
</dbReference>
<dbReference type="GO" id="GO:0006635">
    <property type="term" value="P:fatty acid beta-oxidation"/>
    <property type="evidence" value="ECO:0007669"/>
    <property type="project" value="TreeGrafter"/>
</dbReference>
<evidence type="ECO:0000313" key="2">
    <source>
        <dbReference type="EMBL" id="OOQ48209.1"/>
    </source>
</evidence>
<evidence type="ECO:0000313" key="5">
    <source>
        <dbReference type="Proteomes" id="UP000502504"/>
    </source>
</evidence>
<dbReference type="InterPro" id="IPR029045">
    <property type="entry name" value="ClpP/crotonase-like_dom_sf"/>
</dbReference>
<dbReference type="SUPFAM" id="SSF52096">
    <property type="entry name" value="ClpP/crotonase"/>
    <property type="match status" value="1"/>
</dbReference>
<protein>
    <submittedName>
        <fullName evidence="3">Enoyl-CoA hydratase/isomerase family protein</fullName>
    </submittedName>
</protein>
<dbReference type="Proteomes" id="UP000190306">
    <property type="component" value="Chromosome"/>
</dbReference>
<feature type="region of interest" description="Disordered" evidence="1">
    <location>
        <begin position="298"/>
        <end position="323"/>
    </location>
</feature>
<name>A0AAE6YER2_STRAT</name>
<dbReference type="InterPro" id="IPR001753">
    <property type="entry name" value="Enoyl-CoA_hydra/iso"/>
</dbReference>
<evidence type="ECO:0000313" key="4">
    <source>
        <dbReference type="Proteomes" id="UP000190306"/>
    </source>
</evidence>
<dbReference type="Pfam" id="PF00378">
    <property type="entry name" value="ECH_1"/>
    <property type="match status" value="1"/>
</dbReference>
<dbReference type="PANTHER" id="PTHR11941">
    <property type="entry name" value="ENOYL-COA HYDRATASE-RELATED"/>
    <property type="match status" value="1"/>
</dbReference>
<dbReference type="AlphaFoldDB" id="A0AAE6YER2"/>
<keyword evidence="4" id="KW-1185">Reference proteome</keyword>
<organism evidence="3 5">
    <name type="scientific">Streptomyces antibioticus</name>
    <dbReference type="NCBI Taxonomy" id="1890"/>
    <lineage>
        <taxon>Bacteria</taxon>
        <taxon>Bacillati</taxon>
        <taxon>Actinomycetota</taxon>
        <taxon>Actinomycetes</taxon>
        <taxon>Kitasatosporales</taxon>
        <taxon>Streptomycetaceae</taxon>
        <taxon>Streptomyces</taxon>
    </lineage>
</organism>
<evidence type="ECO:0000256" key="1">
    <source>
        <dbReference type="SAM" id="MobiDB-lite"/>
    </source>
</evidence>
<dbReference type="CDD" id="cd06558">
    <property type="entry name" value="crotonase-like"/>
    <property type="match status" value="1"/>
</dbReference>
<dbReference type="GeneID" id="93959519"/>
<gene>
    <name evidence="2" type="ORF">AFM16_37215</name>
    <name evidence="3" type="ORF">HCX60_37830</name>
</gene>
<evidence type="ECO:0000313" key="3">
    <source>
        <dbReference type="EMBL" id="QIT48573.1"/>
    </source>
</evidence>
<sequence length="323" mass="34467">MSSAREIDLTTLRLEQDGRVLTAFYANPPLNLITTAFLKDLDRLTRAVDRDPTIGAVVLTSDLPGRFMIHVDAEELGSMVGLPLPRLRPGAVLPVWKASDRALGLPGGESVGTRLGTLGAGMLWAHRWKKSTLRMNRSGVVYLAAIGGPTLAGGTEIALACDIRYAADDPSVVFGQSEILFGMLPGGGGTQRLTRHIGPGRALEMILEGSTVDAAQALDHGLVQRLVPSDELLTRTQAAAARLATRPRGAVSAAKRLAYAATDRPLRRGLDHELAAFIAAGTAETPKRVLPILAQESKEHGETPLLSDPRTWLDGGRLNNRST</sequence>
<dbReference type="EMBL" id="LHQL01000014">
    <property type="protein sequence ID" value="OOQ48209.1"/>
    <property type="molecule type" value="Genomic_DNA"/>
</dbReference>
<accession>A0AAE6YER2</accession>
<reference evidence="3 5" key="2">
    <citation type="submission" date="2020-03" db="EMBL/GenBank/DDBJ databases">
        <title>Is there a link between lipid content and antibiotic production in Streptomyces?</title>
        <authorList>
            <person name="David M."/>
            <person name="Lejeune C."/>
            <person name="Abreu S."/>
            <person name="Thibessard A."/>
            <person name="Leblond P."/>
            <person name="Chaminade P."/>
            <person name="Virolle M.-J."/>
        </authorList>
    </citation>
    <scope>NUCLEOTIDE SEQUENCE [LARGE SCALE GENOMIC DNA]</scope>
    <source>
        <strain evidence="3 5">DSM 41481</strain>
    </source>
</reference>
<dbReference type="RefSeq" id="WP_078636720.1">
    <property type="nucleotide sequence ID" value="NZ_CM007717.1"/>
</dbReference>
<dbReference type="Gene3D" id="3.90.226.10">
    <property type="entry name" value="2-enoyl-CoA Hydratase, Chain A, domain 1"/>
    <property type="match status" value="1"/>
</dbReference>
<reference evidence="2 4" key="1">
    <citation type="submission" date="2015-07" db="EMBL/GenBank/DDBJ databases">
        <title>Draft Genome Sequence of Streptomyces antibioticus, IMRU 3720 reveals insights in the evolution of actinomycin biosynthetic gene clusters in Streptomyces.</title>
        <authorList>
            <person name="Crnovcic I."/>
            <person name="Ruckert C."/>
            <person name="Kalinowksi J."/>
            <person name="Keller U."/>
        </authorList>
    </citation>
    <scope>NUCLEOTIDE SEQUENCE [LARGE SCALE GENOMIC DNA]</scope>
    <source>
        <strain evidence="2 4">DSM 41481</strain>
    </source>
</reference>
<dbReference type="EMBL" id="CP050692">
    <property type="protein sequence ID" value="QIT48573.1"/>
    <property type="molecule type" value="Genomic_DNA"/>
</dbReference>
<proteinExistence type="predicted"/>
<dbReference type="GO" id="GO:0003824">
    <property type="term" value="F:catalytic activity"/>
    <property type="evidence" value="ECO:0007669"/>
    <property type="project" value="UniProtKB-ARBA"/>
</dbReference>
<dbReference type="Proteomes" id="UP000502504">
    <property type="component" value="Chromosome"/>
</dbReference>